<evidence type="ECO:0000256" key="5">
    <source>
        <dbReference type="ARBA" id="ARBA00023212"/>
    </source>
</evidence>
<organism evidence="6">
    <name type="scientific">Zea mays</name>
    <name type="common">Maize</name>
    <dbReference type="NCBI Taxonomy" id="4577"/>
    <lineage>
        <taxon>Eukaryota</taxon>
        <taxon>Viridiplantae</taxon>
        <taxon>Streptophyta</taxon>
        <taxon>Embryophyta</taxon>
        <taxon>Tracheophyta</taxon>
        <taxon>Spermatophyta</taxon>
        <taxon>Magnoliopsida</taxon>
        <taxon>Liliopsida</taxon>
        <taxon>Poales</taxon>
        <taxon>Poaceae</taxon>
        <taxon>PACMAD clade</taxon>
        <taxon>Panicoideae</taxon>
        <taxon>Andropogonodae</taxon>
        <taxon>Andropogoneae</taxon>
        <taxon>Tripsacinae</taxon>
        <taxon>Zea</taxon>
    </lineage>
</organism>
<sequence>MAFFSSGSRVLVEILTRMQSAERPMPVDHTFFESGSIRYHVEASASDPENVFLSISTPSLSYDYEEAAAAPSSSRLPELTLQEARKTYHRFAEMVEPPREGYVLTLKLNFSGLTRPKDRVKAINQVSLLQSVVLSSQLKHMLGSLGSSGTMRLVYNNQREPFFVSKTAEKINAIFPMRFRDDTDLAIATSFFQVCLHAFASHPRIRHAAADEPFVVVAGAAGGRELVREGAQVQLVADPTAGAARGERAPPHHQRRIRLLRRPVAAREGEAAAKTAWILLNFQSYVKYHIKCTRSHVQSRMRERLEALTEAVQNARLRGNSGDDDKKRSSQVVKKRSKRRLASLAKASDRVRKGFRAVLDKMKRLRLRVRVKGLDRLRRQFRCRCFAVPRLPAPSRTGRRKEHYRYHKLAE</sequence>
<evidence type="ECO:0000256" key="3">
    <source>
        <dbReference type="ARBA" id="ARBA00022490"/>
    </source>
</evidence>
<dbReference type="GO" id="GO:0034314">
    <property type="term" value="P:Arp2/3 complex-mediated actin nucleation"/>
    <property type="evidence" value="ECO:0007669"/>
    <property type="project" value="InterPro"/>
</dbReference>
<dbReference type="InParanoid" id="A0A1D6E645"/>
<dbReference type="SUPFAM" id="SSF69645">
    <property type="entry name" value="Arp2/3 complex subunits"/>
    <property type="match status" value="3"/>
</dbReference>
<dbReference type="InterPro" id="IPR034666">
    <property type="entry name" value="ARPC2/4"/>
</dbReference>
<dbReference type="GO" id="GO:0003779">
    <property type="term" value="F:actin binding"/>
    <property type="evidence" value="ECO:0007669"/>
    <property type="project" value="UniProtKB-KW"/>
</dbReference>
<keyword evidence="4" id="KW-0009">Actin-binding</keyword>
<dbReference type="InterPro" id="IPR007188">
    <property type="entry name" value="ARPC2"/>
</dbReference>
<comment type="similarity">
    <text evidence="2">Belongs to the ARPC2 family.</text>
</comment>
<dbReference type="PANTHER" id="PTHR12058">
    <property type="entry name" value="ARP2/3 COMPLEX 34 KDA SUBUNIT"/>
    <property type="match status" value="1"/>
</dbReference>
<keyword evidence="5" id="KW-0206">Cytoskeleton</keyword>
<evidence type="ECO:0000313" key="6">
    <source>
        <dbReference type="EMBL" id="ONM15937.1"/>
    </source>
</evidence>
<protein>
    <submittedName>
        <fullName evidence="6">Actin-related protein 2/3 complex subunit 2B</fullName>
    </submittedName>
</protein>
<keyword evidence="3" id="KW-0963">Cytoplasm</keyword>
<dbReference type="EMBL" id="CM007648">
    <property type="protein sequence ID" value="ONM15937.1"/>
    <property type="molecule type" value="Genomic_DNA"/>
</dbReference>
<proteinExistence type="inferred from homology"/>
<accession>A0A1D6E645</accession>
<dbReference type="GO" id="GO:0005885">
    <property type="term" value="C:Arp2/3 protein complex"/>
    <property type="evidence" value="ECO:0007669"/>
    <property type="project" value="InterPro"/>
</dbReference>
<evidence type="ECO:0000256" key="2">
    <source>
        <dbReference type="ARBA" id="ARBA00007192"/>
    </source>
</evidence>
<evidence type="ECO:0000256" key="1">
    <source>
        <dbReference type="ARBA" id="ARBA00004245"/>
    </source>
</evidence>
<dbReference type="Pfam" id="PF04045">
    <property type="entry name" value="P34-Arc"/>
    <property type="match status" value="2"/>
</dbReference>
<dbReference type="PANTHER" id="PTHR12058:SF1">
    <property type="entry name" value="ACTIN-RELATED PROTEIN 2_3 COMPLEX SUBUNIT 2B"/>
    <property type="match status" value="1"/>
</dbReference>
<dbReference type="GO" id="GO:0030041">
    <property type="term" value="P:actin filament polymerization"/>
    <property type="evidence" value="ECO:0007669"/>
    <property type="project" value="InterPro"/>
</dbReference>
<dbReference type="STRING" id="4577.A0A1D6E645"/>
<comment type="subcellular location">
    <subcellularLocation>
        <location evidence="1">Cytoplasm</location>
        <location evidence="1">Cytoskeleton</location>
    </subcellularLocation>
</comment>
<name>A0A1D6E645_MAIZE</name>
<dbReference type="ExpressionAtlas" id="A0A1D6E645">
    <property type="expression patterns" value="baseline and differential"/>
</dbReference>
<dbReference type="Gene3D" id="3.30.1460.20">
    <property type="match status" value="3"/>
</dbReference>
<evidence type="ECO:0000256" key="4">
    <source>
        <dbReference type="ARBA" id="ARBA00023203"/>
    </source>
</evidence>
<gene>
    <name evidence="6" type="ORF">ZEAMMB73_Zm00001d003039</name>
</gene>
<reference evidence="6" key="1">
    <citation type="submission" date="2015-12" db="EMBL/GenBank/DDBJ databases">
        <title>Update maize B73 reference genome by single molecule sequencing technologies.</title>
        <authorList>
            <consortium name="Maize Genome Sequencing Project"/>
            <person name="Ware D."/>
        </authorList>
    </citation>
    <scope>NUCLEOTIDE SEQUENCE [LARGE SCALE GENOMIC DNA]</scope>
    <source>
        <tissue evidence="6">Seedling</tissue>
    </source>
</reference>
<dbReference type="AlphaFoldDB" id="A0A1D6E645"/>